<keyword evidence="2" id="KW-1185">Reference proteome</keyword>
<dbReference type="PANTHER" id="PTHR42052:SF1">
    <property type="entry name" value="ABM DOMAIN-CONTAINING PROTEIN"/>
    <property type="match status" value="1"/>
</dbReference>
<evidence type="ECO:0000313" key="1">
    <source>
        <dbReference type="EMBL" id="KAF5369172.1"/>
    </source>
</evidence>
<organism evidence="1 2">
    <name type="scientific">Tricholomella constricta</name>
    <dbReference type="NCBI Taxonomy" id="117010"/>
    <lineage>
        <taxon>Eukaryota</taxon>
        <taxon>Fungi</taxon>
        <taxon>Dikarya</taxon>
        <taxon>Basidiomycota</taxon>
        <taxon>Agaricomycotina</taxon>
        <taxon>Agaricomycetes</taxon>
        <taxon>Agaricomycetidae</taxon>
        <taxon>Agaricales</taxon>
        <taxon>Tricholomatineae</taxon>
        <taxon>Lyophyllaceae</taxon>
        <taxon>Tricholomella</taxon>
    </lineage>
</organism>
<name>A0A8H5LTN7_9AGAR</name>
<accession>A0A8H5LTN7</accession>
<gene>
    <name evidence="1" type="ORF">D9615_009959</name>
</gene>
<sequence>MSVTEFATLQLISPHTLQSDIVADIFEKAGTRQAAYSSYPVHLFTNVADASMVYLISGWKDAEDHMQYMGNEENQKVMGGIVEYLTIKSLLHPVIDFTTFPEHDIWVVTVEKYAADSGAGGLGENNTNLPSAKWAGAGIDAETNEGYKISVYGQEEGIAILPFAGDEGSGISVLRRVNTFRK</sequence>
<dbReference type="AlphaFoldDB" id="A0A8H5LTN7"/>
<comment type="caution">
    <text evidence="1">The sequence shown here is derived from an EMBL/GenBank/DDBJ whole genome shotgun (WGS) entry which is preliminary data.</text>
</comment>
<evidence type="ECO:0000313" key="2">
    <source>
        <dbReference type="Proteomes" id="UP000565441"/>
    </source>
</evidence>
<reference evidence="1 2" key="1">
    <citation type="journal article" date="2020" name="ISME J.">
        <title>Uncovering the hidden diversity of litter-decomposition mechanisms in mushroom-forming fungi.</title>
        <authorList>
            <person name="Floudas D."/>
            <person name="Bentzer J."/>
            <person name="Ahren D."/>
            <person name="Johansson T."/>
            <person name="Persson P."/>
            <person name="Tunlid A."/>
        </authorList>
    </citation>
    <scope>NUCLEOTIDE SEQUENCE [LARGE SCALE GENOMIC DNA]</scope>
    <source>
        <strain evidence="1 2">CBS 661.87</strain>
    </source>
</reference>
<evidence type="ECO:0008006" key="3">
    <source>
        <dbReference type="Google" id="ProtNLM"/>
    </source>
</evidence>
<dbReference type="EMBL" id="JAACJP010000056">
    <property type="protein sequence ID" value="KAF5369172.1"/>
    <property type="molecule type" value="Genomic_DNA"/>
</dbReference>
<dbReference type="Proteomes" id="UP000565441">
    <property type="component" value="Unassembled WGS sequence"/>
</dbReference>
<proteinExistence type="predicted"/>
<dbReference type="PANTHER" id="PTHR42052">
    <property type="entry name" value="ABM DOMAIN-CONTAINING PROTEIN"/>
    <property type="match status" value="1"/>
</dbReference>
<protein>
    <recommendedName>
        <fullName evidence="3">ABM domain-containing protein</fullName>
    </recommendedName>
</protein>
<dbReference type="OrthoDB" id="3542212at2759"/>